<dbReference type="CDD" id="cd17535">
    <property type="entry name" value="REC_NarL-like"/>
    <property type="match status" value="1"/>
</dbReference>
<dbReference type="GO" id="GO:0003677">
    <property type="term" value="F:DNA binding"/>
    <property type="evidence" value="ECO:0007669"/>
    <property type="project" value="UniProtKB-KW"/>
</dbReference>
<keyword evidence="3" id="KW-0238">DNA-binding</keyword>
<dbReference type="Pfam" id="PF00196">
    <property type="entry name" value="GerE"/>
    <property type="match status" value="1"/>
</dbReference>
<reference evidence="8 9" key="1">
    <citation type="submission" date="2016-10" db="EMBL/GenBank/DDBJ databases">
        <authorList>
            <person name="de Groot N.N."/>
        </authorList>
    </citation>
    <scope>NUCLEOTIDE SEQUENCE [LARGE SCALE GENOMIC DNA]</scope>
    <source>
        <strain evidence="8 9">DSM 23310</strain>
    </source>
</reference>
<dbReference type="AlphaFoldDB" id="A0A1H2Z9M7"/>
<evidence type="ECO:0000313" key="9">
    <source>
        <dbReference type="Proteomes" id="UP000198828"/>
    </source>
</evidence>
<dbReference type="SMART" id="SM00448">
    <property type="entry name" value="REC"/>
    <property type="match status" value="1"/>
</dbReference>
<sequence>MIKVLIVDDQALIREGLNMMLSLYEDIHIIGEAINGQEAIKLLQEKETDVILMDIRMPIMDGVEATRIIKEKYPHIKIIILTTFNEDEYIFQGLNYGADGYILKDVSSKELINSIKSVYRGDMLFHGEVAKTIAGAIKGSKTIKKESILESLTPRELEIAKLVGEGKSNKEISEMLYITEGTVKNHITRILDKLELRDRTQLVIYLKNRNKIF</sequence>
<dbReference type="GO" id="GO:0006355">
    <property type="term" value="P:regulation of DNA-templated transcription"/>
    <property type="evidence" value="ECO:0007669"/>
    <property type="project" value="InterPro"/>
</dbReference>
<dbReference type="PANTHER" id="PTHR43214">
    <property type="entry name" value="TWO-COMPONENT RESPONSE REGULATOR"/>
    <property type="match status" value="1"/>
</dbReference>
<keyword evidence="2" id="KW-0805">Transcription regulation</keyword>
<dbReference type="PROSITE" id="PS50110">
    <property type="entry name" value="RESPONSE_REGULATORY"/>
    <property type="match status" value="1"/>
</dbReference>
<evidence type="ECO:0000256" key="1">
    <source>
        <dbReference type="ARBA" id="ARBA00022553"/>
    </source>
</evidence>
<gene>
    <name evidence="8" type="ORF">SAMN05660923_01766</name>
</gene>
<name>A0A1H2Z9M7_9FIRM</name>
<evidence type="ECO:0000256" key="5">
    <source>
        <dbReference type="PROSITE-ProRule" id="PRU00169"/>
    </source>
</evidence>
<dbReference type="InterPro" id="IPR001789">
    <property type="entry name" value="Sig_transdc_resp-reg_receiver"/>
</dbReference>
<dbReference type="SMART" id="SM00421">
    <property type="entry name" value="HTH_LUXR"/>
    <property type="match status" value="1"/>
</dbReference>
<evidence type="ECO:0000259" key="6">
    <source>
        <dbReference type="PROSITE" id="PS50043"/>
    </source>
</evidence>
<organism evidence="8 9">
    <name type="scientific">Tepidimicrobium xylanilyticum</name>
    <dbReference type="NCBI Taxonomy" id="1123352"/>
    <lineage>
        <taxon>Bacteria</taxon>
        <taxon>Bacillati</taxon>
        <taxon>Bacillota</taxon>
        <taxon>Tissierellia</taxon>
        <taxon>Tissierellales</taxon>
        <taxon>Tepidimicrobiaceae</taxon>
        <taxon>Tepidimicrobium</taxon>
    </lineage>
</organism>
<dbReference type="InterPro" id="IPR016032">
    <property type="entry name" value="Sig_transdc_resp-reg_C-effctor"/>
</dbReference>
<dbReference type="GO" id="GO:0000160">
    <property type="term" value="P:phosphorelay signal transduction system"/>
    <property type="evidence" value="ECO:0007669"/>
    <property type="project" value="InterPro"/>
</dbReference>
<dbReference type="Proteomes" id="UP000198828">
    <property type="component" value="Unassembled WGS sequence"/>
</dbReference>
<protein>
    <submittedName>
        <fullName evidence="8">Two component transcriptional regulator, LuxR family</fullName>
    </submittedName>
</protein>
<dbReference type="OrthoDB" id="9779069at2"/>
<dbReference type="InterPro" id="IPR058245">
    <property type="entry name" value="NreC/VraR/RcsB-like_REC"/>
</dbReference>
<dbReference type="CDD" id="cd06170">
    <property type="entry name" value="LuxR_C_like"/>
    <property type="match status" value="1"/>
</dbReference>
<evidence type="ECO:0000256" key="3">
    <source>
        <dbReference type="ARBA" id="ARBA00023125"/>
    </source>
</evidence>
<feature type="domain" description="HTH luxR-type" evidence="6">
    <location>
        <begin position="145"/>
        <end position="210"/>
    </location>
</feature>
<dbReference type="SUPFAM" id="SSF46894">
    <property type="entry name" value="C-terminal effector domain of the bipartite response regulators"/>
    <property type="match status" value="1"/>
</dbReference>
<dbReference type="InterPro" id="IPR039420">
    <property type="entry name" value="WalR-like"/>
</dbReference>
<dbReference type="PANTHER" id="PTHR43214:SF40">
    <property type="entry name" value="TRANSCRIPTIONAL REGULATORY PROTEIN LNRK"/>
    <property type="match status" value="1"/>
</dbReference>
<dbReference type="Gene3D" id="3.40.50.2300">
    <property type="match status" value="1"/>
</dbReference>
<keyword evidence="1 5" id="KW-0597">Phosphoprotein</keyword>
<feature type="domain" description="Response regulatory" evidence="7">
    <location>
        <begin position="3"/>
        <end position="119"/>
    </location>
</feature>
<dbReference type="InterPro" id="IPR000792">
    <property type="entry name" value="Tscrpt_reg_LuxR_C"/>
</dbReference>
<dbReference type="PRINTS" id="PR00038">
    <property type="entry name" value="HTHLUXR"/>
</dbReference>
<evidence type="ECO:0000259" key="7">
    <source>
        <dbReference type="PROSITE" id="PS50110"/>
    </source>
</evidence>
<dbReference type="Pfam" id="PF00072">
    <property type="entry name" value="Response_reg"/>
    <property type="match status" value="1"/>
</dbReference>
<feature type="modified residue" description="4-aspartylphosphate" evidence="5">
    <location>
        <position position="54"/>
    </location>
</feature>
<dbReference type="SUPFAM" id="SSF52172">
    <property type="entry name" value="CheY-like"/>
    <property type="match status" value="1"/>
</dbReference>
<proteinExistence type="predicted"/>
<evidence type="ECO:0000256" key="4">
    <source>
        <dbReference type="ARBA" id="ARBA00023163"/>
    </source>
</evidence>
<evidence type="ECO:0000256" key="2">
    <source>
        <dbReference type="ARBA" id="ARBA00023015"/>
    </source>
</evidence>
<dbReference type="InterPro" id="IPR011006">
    <property type="entry name" value="CheY-like_superfamily"/>
</dbReference>
<dbReference type="PROSITE" id="PS50043">
    <property type="entry name" value="HTH_LUXR_2"/>
    <property type="match status" value="1"/>
</dbReference>
<dbReference type="RefSeq" id="WP_093752879.1">
    <property type="nucleotide sequence ID" value="NZ_BSYN01000003.1"/>
</dbReference>
<evidence type="ECO:0000313" key="8">
    <source>
        <dbReference type="EMBL" id="SDX14036.1"/>
    </source>
</evidence>
<dbReference type="PROSITE" id="PS00622">
    <property type="entry name" value="HTH_LUXR_1"/>
    <property type="match status" value="1"/>
</dbReference>
<dbReference type="EMBL" id="FNNG01000007">
    <property type="protein sequence ID" value="SDX14036.1"/>
    <property type="molecule type" value="Genomic_DNA"/>
</dbReference>
<keyword evidence="4" id="KW-0804">Transcription</keyword>
<keyword evidence="9" id="KW-1185">Reference proteome</keyword>
<accession>A0A1H2Z9M7</accession>